<dbReference type="RefSeq" id="WP_378244060.1">
    <property type="nucleotide sequence ID" value="NZ_JBHSKF010000002.1"/>
</dbReference>
<gene>
    <name evidence="2" type="ORF">ACFPM7_04345</name>
</gene>
<sequence>MRYLDHVLIATGDIEAAIARLRTDHGLGALERRSSPVPGVVNVAIPLAPPTYLELVMATDPTAHPAAADLAAAREGLFTWAIEAEDLRAVAEERGVERCDYPQWSVVSAVDPGLPFFIRYNQSRAERLPYWTDAYARAAHECAPGRITSVRLGGDEAAARRWVGEVDVPILFGGPGRGMTTVVIETAAGPIALT</sequence>
<evidence type="ECO:0000259" key="1">
    <source>
        <dbReference type="Pfam" id="PF13468"/>
    </source>
</evidence>
<dbReference type="Proteomes" id="UP001596157">
    <property type="component" value="Unassembled WGS sequence"/>
</dbReference>
<reference evidence="3" key="1">
    <citation type="journal article" date="2019" name="Int. J. Syst. Evol. Microbiol.">
        <title>The Global Catalogue of Microorganisms (GCM) 10K type strain sequencing project: providing services to taxonomists for standard genome sequencing and annotation.</title>
        <authorList>
            <consortium name="The Broad Institute Genomics Platform"/>
            <consortium name="The Broad Institute Genome Sequencing Center for Infectious Disease"/>
            <person name="Wu L."/>
            <person name="Ma J."/>
        </authorList>
    </citation>
    <scope>NUCLEOTIDE SEQUENCE [LARGE SCALE GENOMIC DNA]</scope>
    <source>
        <strain evidence="3">CCUG 59778</strain>
    </source>
</reference>
<keyword evidence="3" id="KW-1185">Reference proteome</keyword>
<accession>A0ABW0EJ52</accession>
<dbReference type="InterPro" id="IPR029068">
    <property type="entry name" value="Glyas_Bleomycin-R_OHBP_Dase"/>
</dbReference>
<proteinExistence type="predicted"/>
<comment type="caution">
    <text evidence="2">The sequence shown here is derived from an EMBL/GenBank/DDBJ whole genome shotgun (WGS) entry which is preliminary data.</text>
</comment>
<dbReference type="SUPFAM" id="SSF54593">
    <property type="entry name" value="Glyoxalase/Bleomycin resistance protein/Dihydroxybiphenyl dioxygenase"/>
    <property type="match status" value="1"/>
</dbReference>
<evidence type="ECO:0000313" key="2">
    <source>
        <dbReference type="EMBL" id="MFC5286270.1"/>
    </source>
</evidence>
<dbReference type="Gene3D" id="3.10.180.10">
    <property type="entry name" value="2,3-Dihydroxybiphenyl 1,2-Dioxygenase, domain 1"/>
    <property type="match status" value="1"/>
</dbReference>
<protein>
    <submittedName>
        <fullName evidence="2">VOC family protein</fullName>
    </submittedName>
</protein>
<feature type="domain" description="Glyoxalase-like" evidence="1">
    <location>
        <begin position="4"/>
        <end position="161"/>
    </location>
</feature>
<organism evidence="2 3">
    <name type="scientific">Actinokineospora guangxiensis</name>
    <dbReference type="NCBI Taxonomy" id="1490288"/>
    <lineage>
        <taxon>Bacteria</taxon>
        <taxon>Bacillati</taxon>
        <taxon>Actinomycetota</taxon>
        <taxon>Actinomycetes</taxon>
        <taxon>Pseudonocardiales</taxon>
        <taxon>Pseudonocardiaceae</taxon>
        <taxon>Actinokineospora</taxon>
    </lineage>
</organism>
<name>A0ABW0EJ52_9PSEU</name>
<evidence type="ECO:0000313" key="3">
    <source>
        <dbReference type="Proteomes" id="UP001596157"/>
    </source>
</evidence>
<dbReference type="EMBL" id="JBHSKF010000002">
    <property type="protein sequence ID" value="MFC5286270.1"/>
    <property type="molecule type" value="Genomic_DNA"/>
</dbReference>
<dbReference type="InterPro" id="IPR025870">
    <property type="entry name" value="Glyoxalase-like_dom"/>
</dbReference>
<dbReference type="Pfam" id="PF13468">
    <property type="entry name" value="Glyoxalase_3"/>
    <property type="match status" value="1"/>
</dbReference>